<name>A0A7W7R2K8_KITKI</name>
<dbReference type="InterPro" id="IPR001480">
    <property type="entry name" value="Bulb-type_lectin_dom"/>
</dbReference>
<dbReference type="SMART" id="SM00108">
    <property type="entry name" value="B_lectin"/>
    <property type="match status" value="1"/>
</dbReference>
<gene>
    <name evidence="3" type="ORF">FHR34_003031</name>
</gene>
<sequence length="171" mass="18161">MSKLTGLKRAVALTGAAVALVSGAGLAAATSASADAGTNWNCSENPSNWDHMNWGNCLLPGDQMVSANGAYRLVYQGDGNLVEYDQFGDALWNSNTHGTAPGKVIMQYDGNLVVYDTFQNAVWNSGTNHGCDPSANWLRLQTDANLVVYRPHGDGPWTPVWSTHNGSVGTC</sequence>
<evidence type="ECO:0000313" key="3">
    <source>
        <dbReference type="EMBL" id="MBB4924038.1"/>
    </source>
</evidence>
<dbReference type="Proteomes" id="UP000540506">
    <property type="component" value="Unassembled WGS sequence"/>
</dbReference>
<accession>A0A7W7R2K8</accession>
<protein>
    <recommendedName>
        <fullName evidence="2">Bulb-type lectin domain-containing protein</fullName>
    </recommendedName>
</protein>
<evidence type="ECO:0000313" key="4">
    <source>
        <dbReference type="Proteomes" id="UP000540506"/>
    </source>
</evidence>
<keyword evidence="4" id="KW-1185">Reference proteome</keyword>
<keyword evidence="1" id="KW-0732">Signal</keyword>
<reference evidence="3 4" key="1">
    <citation type="submission" date="2020-08" db="EMBL/GenBank/DDBJ databases">
        <title>Sequencing the genomes of 1000 actinobacteria strains.</title>
        <authorList>
            <person name="Klenk H.-P."/>
        </authorList>
    </citation>
    <scope>NUCLEOTIDE SEQUENCE [LARGE SCALE GENOMIC DNA]</scope>
    <source>
        <strain evidence="3 4">DSM 41654</strain>
    </source>
</reference>
<dbReference type="RefSeq" id="WP_184936048.1">
    <property type="nucleotide sequence ID" value="NZ_JACHJV010000001.1"/>
</dbReference>
<dbReference type="InterPro" id="IPR036426">
    <property type="entry name" value="Bulb-type_lectin_dom_sf"/>
</dbReference>
<dbReference type="Gene3D" id="2.90.10.10">
    <property type="entry name" value="Bulb-type lectin domain"/>
    <property type="match status" value="2"/>
</dbReference>
<feature type="domain" description="Bulb-type lectin" evidence="2">
    <location>
        <begin position="49"/>
        <end position="161"/>
    </location>
</feature>
<proteinExistence type="predicted"/>
<feature type="signal peptide" evidence="1">
    <location>
        <begin position="1"/>
        <end position="27"/>
    </location>
</feature>
<comment type="caution">
    <text evidence="3">The sequence shown here is derived from an EMBL/GenBank/DDBJ whole genome shotgun (WGS) entry which is preliminary data.</text>
</comment>
<feature type="chain" id="PRO_5039578403" description="Bulb-type lectin domain-containing protein" evidence="1">
    <location>
        <begin position="28"/>
        <end position="171"/>
    </location>
</feature>
<evidence type="ECO:0000256" key="1">
    <source>
        <dbReference type="SAM" id="SignalP"/>
    </source>
</evidence>
<organism evidence="3 4">
    <name type="scientific">Kitasatospora kifunensis</name>
    <name type="common">Streptomyces kifunensis</name>
    <dbReference type="NCBI Taxonomy" id="58351"/>
    <lineage>
        <taxon>Bacteria</taxon>
        <taxon>Bacillati</taxon>
        <taxon>Actinomycetota</taxon>
        <taxon>Actinomycetes</taxon>
        <taxon>Kitasatosporales</taxon>
        <taxon>Streptomycetaceae</taxon>
        <taxon>Kitasatospora</taxon>
    </lineage>
</organism>
<dbReference type="PROSITE" id="PS50927">
    <property type="entry name" value="BULB_LECTIN"/>
    <property type="match status" value="1"/>
</dbReference>
<dbReference type="EMBL" id="JACHJV010000001">
    <property type="protein sequence ID" value="MBB4924038.1"/>
    <property type="molecule type" value="Genomic_DNA"/>
</dbReference>
<dbReference type="AlphaFoldDB" id="A0A7W7R2K8"/>
<dbReference type="SUPFAM" id="SSF51110">
    <property type="entry name" value="alpha-D-mannose-specific plant lectins"/>
    <property type="match status" value="1"/>
</dbReference>
<evidence type="ECO:0000259" key="2">
    <source>
        <dbReference type="PROSITE" id="PS50927"/>
    </source>
</evidence>